<organism evidence="1 2">
    <name type="scientific">Parelaphostrongylus tenuis</name>
    <name type="common">Meningeal worm</name>
    <dbReference type="NCBI Taxonomy" id="148309"/>
    <lineage>
        <taxon>Eukaryota</taxon>
        <taxon>Metazoa</taxon>
        <taxon>Ecdysozoa</taxon>
        <taxon>Nematoda</taxon>
        <taxon>Chromadorea</taxon>
        <taxon>Rhabditida</taxon>
        <taxon>Rhabditina</taxon>
        <taxon>Rhabditomorpha</taxon>
        <taxon>Strongyloidea</taxon>
        <taxon>Metastrongylidae</taxon>
        <taxon>Parelaphostrongylus</taxon>
    </lineage>
</organism>
<protein>
    <submittedName>
        <fullName evidence="1">Uncharacterized protein</fullName>
    </submittedName>
</protein>
<dbReference type="EMBL" id="JAHQIW010007087">
    <property type="protein sequence ID" value="KAJ1372064.1"/>
    <property type="molecule type" value="Genomic_DNA"/>
</dbReference>
<name>A0AAD5WIT3_PARTN</name>
<comment type="caution">
    <text evidence="1">The sequence shown here is derived from an EMBL/GenBank/DDBJ whole genome shotgun (WGS) entry which is preliminary data.</text>
</comment>
<evidence type="ECO:0000313" key="2">
    <source>
        <dbReference type="Proteomes" id="UP001196413"/>
    </source>
</evidence>
<proteinExistence type="predicted"/>
<keyword evidence="2" id="KW-1185">Reference proteome</keyword>
<accession>A0AAD5WIT3</accession>
<dbReference type="Proteomes" id="UP001196413">
    <property type="component" value="Unassembled WGS sequence"/>
</dbReference>
<sequence length="56" mass="6603">MNKEPQYDETHFHYVHPRFVAVVFMNELKFSFLLGNELVLSTLESCLRGTIILMNE</sequence>
<dbReference type="AlphaFoldDB" id="A0AAD5WIT3"/>
<evidence type="ECO:0000313" key="1">
    <source>
        <dbReference type="EMBL" id="KAJ1372064.1"/>
    </source>
</evidence>
<reference evidence="1" key="1">
    <citation type="submission" date="2021-06" db="EMBL/GenBank/DDBJ databases">
        <title>Parelaphostrongylus tenuis whole genome reference sequence.</title>
        <authorList>
            <person name="Garwood T.J."/>
            <person name="Larsen P.A."/>
            <person name="Fountain-Jones N.M."/>
            <person name="Garbe J.R."/>
            <person name="Macchietto M.G."/>
            <person name="Kania S.A."/>
            <person name="Gerhold R.W."/>
            <person name="Richards J.E."/>
            <person name="Wolf T.M."/>
        </authorList>
    </citation>
    <scope>NUCLEOTIDE SEQUENCE</scope>
    <source>
        <strain evidence="1">MNPRO001-30</strain>
        <tissue evidence="1">Meninges</tissue>
    </source>
</reference>
<gene>
    <name evidence="1" type="ORF">KIN20_034125</name>
</gene>